<dbReference type="VEuPathDB" id="FungiDB:YALI0_E01100g"/>
<protein>
    <submittedName>
        <fullName evidence="7">WD40-repeat-containing domain protein</fullName>
    </submittedName>
</protein>
<dbReference type="GO" id="GO:0005634">
    <property type="term" value="C:nucleus"/>
    <property type="evidence" value="ECO:0007669"/>
    <property type="project" value="TreeGrafter"/>
</dbReference>
<evidence type="ECO:0000256" key="4">
    <source>
        <dbReference type="PROSITE-ProRule" id="PRU00221"/>
    </source>
</evidence>
<evidence type="ECO:0000256" key="2">
    <source>
        <dbReference type="ARBA" id="ARBA00022574"/>
    </source>
</evidence>
<dbReference type="EMBL" id="CP017557">
    <property type="protein sequence ID" value="AOW04792.1"/>
    <property type="molecule type" value="Genomic_DNA"/>
</dbReference>
<evidence type="ECO:0000313" key="7">
    <source>
        <dbReference type="EMBL" id="RDW29058.1"/>
    </source>
</evidence>
<dbReference type="OrthoDB" id="270624at2759"/>
<dbReference type="InterPro" id="IPR015943">
    <property type="entry name" value="WD40/YVTN_repeat-like_dom_sf"/>
</dbReference>
<keyword evidence="2 4" id="KW-0853">WD repeat</keyword>
<evidence type="ECO:0000313" key="9">
    <source>
        <dbReference type="Proteomes" id="UP000256601"/>
    </source>
</evidence>
<dbReference type="AlphaFoldDB" id="A0A1H6PS91"/>
<dbReference type="OMA" id="CFVPRGV"/>
<name>A0A1H6PS91_YARLL</name>
<dbReference type="InterPro" id="IPR019775">
    <property type="entry name" value="WD40_repeat_CS"/>
</dbReference>
<evidence type="ECO:0000256" key="5">
    <source>
        <dbReference type="SAM" id="MobiDB-lite"/>
    </source>
</evidence>
<dbReference type="eggNOG" id="KOG0270">
    <property type="taxonomic scope" value="Eukaryota"/>
</dbReference>
<feature type="compositionally biased region" description="Acidic residues" evidence="5">
    <location>
        <begin position="96"/>
        <end position="118"/>
    </location>
</feature>
<feature type="repeat" description="WD" evidence="4">
    <location>
        <begin position="263"/>
        <end position="305"/>
    </location>
</feature>
<dbReference type="PANTHER" id="PTHR14091:SF0">
    <property type="entry name" value="PERIODIC TRYPTOPHAN PROTEIN 1 HOMOLOG"/>
    <property type="match status" value="1"/>
</dbReference>
<evidence type="ECO:0000313" key="6">
    <source>
        <dbReference type="EMBL" id="AOW04792.1"/>
    </source>
</evidence>
<dbReference type="InterPro" id="IPR001680">
    <property type="entry name" value="WD40_rpt"/>
</dbReference>
<proteinExistence type="predicted"/>
<dbReference type="PROSITE" id="PS00678">
    <property type="entry name" value="WD_REPEATS_1"/>
    <property type="match status" value="1"/>
</dbReference>
<dbReference type="VEuPathDB" id="FungiDB:YALI1_E01623g"/>
<dbReference type="GO" id="GO:0006364">
    <property type="term" value="P:rRNA processing"/>
    <property type="evidence" value="ECO:0007669"/>
    <property type="project" value="EnsemblFungi"/>
</dbReference>
<feature type="compositionally biased region" description="Acidic residues" evidence="5">
    <location>
        <begin position="46"/>
        <end position="58"/>
    </location>
</feature>
<keyword evidence="3" id="KW-0677">Repeat</keyword>
<dbReference type="FunFam" id="2.130.10.10:FF:001617">
    <property type="entry name" value="WD40-repeat-containing domain protein"/>
    <property type="match status" value="1"/>
</dbReference>
<dbReference type="FunFam" id="2.130.10.10:FF:002321">
    <property type="entry name" value="WD40-repeat-containing domain protein"/>
    <property type="match status" value="1"/>
</dbReference>
<gene>
    <name evidence="7" type="ORF">B0I71DRAFT_126379</name>
    <name evidence="6" type="ORF">YALI1_E01623g</name>
</gene>
<evidence type="ECO:0000256" key="1">
    <source>
        <dbReference type="ARBA" id="ARBA00022553"/>
    </source>
</evidence>
<dbReference type="PANTHER" id="PTHR14091">
    <property type="entry name" value="PERIODIC TRYPTOPHAN PROTEIN 1"/>
    <property type="match status" value="1"/>
</dbReference>
<dbReference type="PROSITE" id="PS50294">
    <property type="entry name" value="WD_REPEATS_REGION"/>
    <property type="match status" value="1"/>
</dbReference>
<accession>A0A1H6PS91</accession>
<reference evidence="6 8" key="1">
    <citation type="journal article" date="2016" name="PLoS ONE">
        <title>Sequence Assembly of Yarrowia lipolytica Strain W29/CLIB89 Shows Transposable Element Diversity.</title>
        <authorList>
            <person name="Magnan C."/>
            <person name="Yu J."/>
            <person name="Chang I."/>
            <person name="Jahn E."/>
            <person name="Kanomata Y."/>
            <person name="Wu J."/>
            <person name="Zeller M."/>
            <person name="Oakes M."/>
            <person name="Baldi P."/>
            <person name="Sandmeyer S."/>
        </authorList>
    </citation>
    <scope>NUCLEOTIDE SEQUENCE [LARGE SCALE GENOMIC DNA]</scope>
    <source>
        <strain evidence="6">CLIB89</strain>
        <strain evidence="8">CLIB89(W29)</strain>
    </source>
</reference>
<dbReference type="Proteomes" id="UP000182444">
    <property type="component" value="Chromosome 1E"/>
</dbReference>
<dbReference type="KEGG" id="yli:2912938"/>
<evidence type="ECO:0000313" key="8">
    <source>
        <dbReference type="Proteomes" id="UP000182444"/>
    </source>
</evidence>
<dbReference type="Gene3D" id="2.130.10.10">
    <property type="entry name" value="YVTN repeat-like/Quinoprotein amine dehydrogenase"/>
    <property type="match status" value="2"/>
</dbReference>
<dbReference type="InterPro" id="IPR044285">
    <property type="entry name" value="PWP1"/>
</dbReference>
<dbReference type="GeneID" id="2912938"/>
<dbReference type="RefSeq" id="XP_503401.1">
    <property type="nucleotide sequence ID" value="XM_503401.1"/>
</dbReference>
<dbReference type="Proteomes" id="UP000256601">
    <property type="component" value="Unassembled WGS sequence"/>
</dbReference>
<sequence length="509" mass="57122">MISATKWVPRGYATEFPVKYTMDDEELERLSELAKLKIEEAKNEMEDIEDATEEDVEALEEKAKLDEEIDNDPDLKEFGFDTYDDEPDSKLGLEGDGMDTDDDEDEDEDENNEDEEGGELNLGSKHKVEGKDGEDPYISLPTQQDLDEEREELQILPTDNLILATKTEDEISHLEVYVYDPEEANLYVHHDIMLPSFPLCVEWVNYNPREQGPGNFAAIGTFEPEIEIWNLDVVDGVYPEVILGERDEKDKKKKGKKTNKINAERHTDAVLSLSSNPHHVNLLCSGSADTTVKLWDLSNGKAASSFTFHSDKVSAVQWNPVEGTVLLSGGYDKKAIVSDLRSEDKKVWKVDSDVESMNWKPCGTQFLVGTDSGMLYNFDVRNESKPLWTLQAHDSPLSAFDYNKYIDGAIVTSSASTREVKIWRETNKDDKYSLSMVANRDLSCGKVFSVGFNPDQACAGTLCAGGHGGELKVWDMFGTKAVREAFDIKSSNHSNDVIGQAFDDEEEDE</sequence>
<reference evidence="7 9" key="2">
    <citation type="submission" date="2018-07" db="EMBL/GenBank/DDBJ databases">
        <title>Draft Genome Assemblies for Five Robust Yarrowia lipolytica Strains Exhibiting High Lipid Production and Pentose Sugar Utilization and Sugar Alcohol Secretion from Undetoxified Lignocellulosic Biomass Hydrolysates.</title>
        <authorList>
            <consortium name="DOE Joint Genome Institute"/>
            <person name="Walker C."/>
            <person name="Ryu S."/>
            <person name="Na H."/>
            <person name="Zane M."/>
            <person name="LaButti K."/>
            <person name="Lipzen A."/>
            <person name="Haridas S."/>
            <person name="Barry K."/>
            <person name="Grigoriev I.V."/>
            <person name="Quarterman J."/>
            <person name="Slininger P."/>
            <person name="Dien B."/>
            <person name="Trinh C.T."/>
        </authorList>
    </citation>
    <scope>NUCLEOTIDE SEQUENCE [LARGE SCALE GENOMIC DNA]</scope>
    <source>
        <strain evidence="7 9">YB392</strain>
    </source>
</reference>
<dbReference type="SMART" id="SM00320">
    <property type="entry name" value="WD40"/>
    <property type="match status" value="5"/>
</dbReference>
<dbReference type="EMBL" id="KZ858947">
    <property type="protein sequence ID" value="RDW29058.1"/>
    <property type="molecule type" value="Genomic_DNA"/>
</dbReference>
<evidence type="ECO:0000256" key="3">
    <source>
        <dbReference type="ARBA" id="ARBA00022737"/>
    </source>
</evidence>
<feature type="region of interest" description="Disordered" evidence="5">
    <location>
        <begin position="44"/>
        <end position="138"/>
    </location>
</feature>
<dbReference type="InterPro" id="IPR036322">
    <property type="entry name" value="WD40_repeat_dom_sf"/>
</dbReference>
<dbReference type="SUPFAM" id="SSF50978">
    <property type="entry name" value="WD40 repeat-like"/>
    <property type="match status" value="1"/>
</dbReference>
<organism evidence="6 8">
    <name type="scientific">Yarrowia lipolytica</name>
    <name type="common">Candida lipolytica</name>
    <dbReference type="NCBI Taxonomy" id="4952"/>
    <lineage>
        <taxon>Eukaryota</taxon>
        <taxon>Fungi</taxon>
        <taxon>Dikarya</taxon>
        <taxon>Ascomycota</taxon>
        <taxon>Saccharomycotina</taxon>
        <taxon>Dipodascomycetes</taxon>
        <taxon>Dipodascales</taxon>
        <taxon>Dipodascales incertae sedis</taxon>
        <taxon>Yarrowia</taxon>
    </lineage>
</organism>
<dbReference type="PROSITE" id="PS50082">
    <property type="entry name" value="WD_REPEATS_2"/>
    <property type="match status" value="1"/>
</dbReference>
<dbReference type="Pfam" id="PF00400">
    <property type="entry name" value="WD40"/>
    <property type="match status" value="2"/>
</dbReference>
<keyword evidence="1" id="KW-0597">Phosphoprotein</keyword>